<feature type="transmembrane region" description="Helical" evidence="1">
    <location>
        <begin position="47"/>
        <end position="68"/>
    </location>
</feature>
<gene>
    <name evidence="2" type="ORF">ACFFTR_31775</name>
</gene>
<dbReference type="RefSeq" id="WP_223102608.1">
    <property type="nucleotide sequence ID" value="NZ_CP061913.1"/>
</dbReference>
<keyword evidence="3" id="KW-1185">Reference proteome</keyword>
<keyword evidence="1" id="KW-1133">Transmembrane helix</keyword>
<evidence type="ECO:0000313" key="3">
    <source>
        <dbReference type="Proteomes" id="UP001589608"/>
    </source>
</evidence>
<evidence type="ECO:0008006" key="4">
    <source>
        <dbReference type="Google" id="ProtNLM"/>
    </source>
</evidence>
<protein>
    <recommendedName>
        <fullName evidence="4">DUF3040 family protein</fullName>
    </recommendedName>
</protein>
<name>A0ABV5MFP4_9ACTN</name>
<sequence length="70" mass="7688">MSDPFAGLDAEWAKAAERRAVRATRVQRLRRGLRAPRRRGPGPMRPLLLIVMFVAAAVLLSFAASAFLPS</sequence>
<dbReference type="EMBL" id="JBHMCA010000054">
    <property type="protein sequence ID" value="MFB9447694.1"/>
    <property type="molecule type" value="Genomic_DNA"/>
</dbReference>
<comment type="caution">
    <text evidence="2">The sequence shown here is derived from an EMBL/GenBank/DDBJ whole genome shotgun (WGS) entry which is preliminary data.</text>
</comment>
<dbReference type="Proteomes" id="UP001589608">
    <property type="component" value="Unassembled WGS sequence"/>
</dbReference>
<reference evidence="2 3" key="1">
    <citation type="submission" date="2024-09" db="EMBL/GenBank/DDBJ databases">
        <authorList>
            <person name="Sun Q."/>
            <person name="Mori K."/>
        </authorList>
    </citation>
    <scope>NUCLEOTIDE SEQUENCE [LARGE SCALE GENOMIC DNA]</scope>
    <source>
        <strain evidence="2 3">JCM 3307</strain>
    </source>
</reference>
<evidence type="ECO:0000256" key="1">
    <source>
        <dbReference type="SAM" id="Phobius"/>
    </source>
</evidence>
<keyword evidence="1" id="KW-0472">Membrane</keyword>
<keyword evidence="1" id="KW-0812">Transmembrane</keyword>
<proteinExistence type="predicted"/>
<organism evidence="2 3">
    <name type="scientific">Dactylosporangium vinaceum</name>
    <dbReference type="NCBI Taxonomy" id="53362"/>
    <lineage>
        <taxon>Bacteria</taxon>
        <taxon>Bacillati</taxon>
        <taxon>Actinomycetota</taxon>
        <taxon>Actinomycetes</taxon>
        <taxon>Micromonosporales</taxon>
        <taxon>Micromonosporaceae</taxon>
        <taxon>Dactylosporangium</taxon>
    </lineage>
</organism>
<accession>A0ABV5MFP4</accession>
<evidence type="ECO:0000313" key="2">
    <source>
        <dbReference type="EMBL" id="MFB9447694.1"/>
    </source>
</evidence>